<dbReference type="PROSITE" id="PS50297">
    <property type="entry name" value="ANK_REP_REGION"/>
    <property type="match status" value="2"/>
</dbReference>
<gene>
    <name evidence="6" type="ORF">TBRA_LOCUS11325</name>
</gene>
<protein>
    <submittedName>
        <fullName evidence="6">Uncharacterized protein</fullName>
    </submittedName>
</protein>
<dbReference type="PANTHER" id="PTHR24198">
    <property type="entry name" value="ANKYRIN REPEAT AND PROTEIN KINASE DOMAIN-CONTAINING PROTEIN"/>
    <property type="match status" value="1"/>
</dbReference>
<keyword evidence="5" id="KW-0812">Transmembrane</keyword>
<evidence type="ECO:0000256" key="4">
    <source>
        <dbReference type="SAM" id="MobiDB-lite"/>
    </source>
</evidence>
<dbReference type="Proteomes" id="UP000479190">
    <property type="component" value="Unassembled WGS sequence"/>
</dbReference>
<dbReference type="PANTHER" id="PTHR24198:SF165">
    <property type="entry name" value="ANKYRIN REPEAT-CONTAINING PROTEIN-RELATED"/>
    <property type="match status" value="1"/>
</dbReference>
<dbReference type="AlphaFoldDB" id="A0A6H5IQK4"/>
<feature type="repeat" description="ANK" evidence="3">
    <location>
        <begin position="151"/>
        <end position="179"/>
    </location>
</feature>
<evidence type="ECO:0000313" key="6">
    <source>
        <dbReference type="EMBL" id="CAB0039586.1"/>
    </source>
</evidence>
<feature type="region of interest" description="Disordered" evidence="4">
    <location>
        <begin position="324"/>
        <end position="343"/>
    </location>
</feature>
<dbReference type="InterPro" id="IPR036770">
    <property type="entry name" value="Ankyrin_rpt-contain_sf"/>
</dbReference>
<dbReference type="Gene3D" id="1.25.40.20">
    <property type="entry name" value="Ankyrin repeat-containing domain"/>
    <property type="match status" value="1"/>
</dbReference>
<keyword evidence="2 3" id="KW-0040">ANK repeat</keyword>
<evidence type="ECO:0000256" key="5">
    <source>
        <dbReference type="SAM" id="Phobius"/>
    </source>
</evidence>
<sequence length="650" mass="75205">MFMCSTARRRGEESFGFTRKLLCRARASFSKIYNKFDLNYIDEFGLTHFHVACRYGCADVVQKFLDFGQDPNLLVREIDDSPLLLALNWRHEEVAELLLRRGADLNLRNAEGSTPLHIICHRYRDDNSAELLFKINKELHRPVQLDVADNYGRTPLQLAVANILPNTVDVLLSNGADLSSFVFPADSYFCEEVKPPEHGIRIKFELRLASGALLIVESLEKSGYELDRSDALTIMKFFAKRGLFEKSSDLEKHWYDDGELYTHAGFRERYAYINYRAQRDILIRQSAPLGAHFDVTASSPFFPLFFFFYIYIVLAHCANSTQRERRRRRGRRDALHTDSRVQQQQQQQKQLEDCCWNCARGWHRKYAGTTAAVIIQRRYKREIRKNTMGLRRASGKRKRVVELMTRRAATAAADDDERNELITARCSLIARVIDRCSSPLSPKCQSRSSCILFPFFFCFHIIKSWPPVPMRACAKYAYSPPATYTPRTTIRSSFNGKSLLRHSCICIRCLVRIYTLETSDDYSRGVYILASSEESNVHRTGNVKFYSASIASVPQIQLYKKYTTFRRREIKHIICCIKYRYRVTARMISITTCAPPAAPRYTSVIDYERETNAAVHSSSHFHAFMSKRYSQYRLRRHRVNSNISSTAASD</sequence>
<proteinExistence type="predicted"/>
<name>A0A6H5IQK4_9HYME</name>
<dbReference type="PROSITE" id="PS50088">
    <property type="entry name" value="ANK_REPEAT"/>
    <property type="match status" value="2"/>
</dbReference>
<keyword evidence="7" id="KW-1185">Reference proteome</keyword>
<dbReference type="SUPFAM" id="SSF48403">
    <property type="entry name" value="Ankyrin repeat"/>
    <property type="match status" value="1"/>
</dbReference>
<evidence type="ECO:0000256" key="1">
    <source>
        <dbReference type="ARBA" id="ARBA00022737"/>
    </source>
</evidence>
<dbReference type="InterPro" id="IPR002110">
    <property type="entry name" value="Ankyrin_rpt"/>
</dbReference>
<reference evidence="6 7" key="1">
    <citation type="submission" date="2020-02" db="EMBL/GenBank/DDBJ databases">
        <authorList>
            <person name="Ferguson B K."/>
        </authorList>
    </citation>
    <scope>NUCLEOTIDE SEQUENCE [LARGE SCALE GENOMIC DNA]</scope>
</reference>
<evidence type="ECO:0000313" key="7">
    <source>
        <dbReference type="Proteomes" id="UP000479190"/>
    </source>
</evidence>
<evidence type="ECO:0000256" key="3">
    <source>
        <dbReference type="PROSITE-ProRule" id="PRU00023"/>
    </source>
</evidence>
<keyword evidence="5" id="KW-1133">Transmembrane helix</keyword>
<evidence type="ECO:0000256" key="2">
    <source>
        <dbReference type="ARBA" id="ARBA00023043"/>
    </source>
</evidence>
<dbReference type="SMART" id="SM00248">
    <property type="entry name" value="ANK"/>
    <property type="match status" value="4"/>
</dbReference>
<dbReference type="OrthoDB" id="496981at2759"/>
<keyword evidence="1" id="KW-0677">Repeat</keyword>
<accession>A0A6H5IQK4</accession>
<dbReference type="Pfam" id="PF12796">
    <property type="entry name" value="Ank_2"/>
    <property type="match status" value="1"/>
</dbReference>
<keyword evidence="5" id="KW-0472">Membrane</keyword>
<feature type="repeat" description="ANK" evidence="3">
    <location>
        <begin position="78"/>
        <end position="110"/>
    </location>
</feature>
<feature type="transmembrane region" description="Helical" evidence="5">
    <location>
        <begin position="301"/>
        <end position="319"/>
    </location>
</feature>
<organism evidence="6 7">
    <name type="scientific">Trichogramma brassicae</name>
    <dbReference type="NCBI Taxonomy" id="86971"/>
    <lineage>
        <taxon>Eukaryota</taxon>
        <taxon>Metazoa</taxon>
        <taxon>Ecdysozoa</taxon>
        <taxon>Arthropoda</taxon>
        <taxon>Hexapoda</taxon>
        <taxon>Insecta</taxon>
        <taxon>Pterygota</taxon>
        <taxon>Neoptera</taxon>
        <taxon>Endopterygota</taxon>
        <taxon>Hymenoptera</taxon>
        <taxon>Apocrita</taxon>
        <taxon>Proctotrupomorpha</taxon>
        <taxon>Chalcidoidea</taxon>
        <taxon>Trichogrammatidae</taxon>
        <taxon>Trichogramma</taxon>
    </lineage>
</organism>
<dbReference type="EMBL" id="CADCXV010000971">
    <property type="protein sequence ID" value="CAB0039586.1"/>
    <property type="molecule type" value="Genomic_DNA"/>
</dbReference>